<dbReference type="OrthoDB" id="10432431at2759"/>
<feature type="chain" id="PRO_5001486545" description="SWIM-type domain-containing protein" evidence="2">
    <location>
        <begin position="17"/>
        <end position="179"/>
    </location>
</feature>
<keyword evidence="4" id="KW-1185">Reference proteome</keyword>
<dbReference type="Proteomes" id="UP000024635">
    <property type="component" value="Unassembled WGS sequence"/>
</dbReference>
<evidence type="ECO:0000256" key="2">
    <source>
        <dbReference type="SAM" id="SignalP"/>
    </source>
</evidence>
<protein>
    <recommendedName>
        <fullName evidence="5">SWIM-type domain-containing protein</fullName>
    </recommendedName>
</protein>
<accession>A0A016SM84</accession>
<evidence type="ECO:0000256" key="1">
    <source>
        <dbReference type="SAM" id="MobiDB-lite"/>
    </source>
</evidence>
<evidence type="ECO:0000313" key="3">
    <source>
        <dbReference type="EMBL" id="EYB91730.1"/>
    </source>
</evidence>
<feature type="compositionally biased region" description="Basic and acidic residues" evidence="1">
    <location>
        <begin position="142"/>
        <end position="151"/>
    </location>
</feature>
<organism evidence="3 4">
    <name type="scientific">Ancylostoma ceylanicum</name>
    <dbReference type="NCBI Taxonomy" id="53326"/>
    <lineage>
        <taxon>Eukaryota</taxon>
        <taxon>Metazoa</taxon>
        <taxon>Ecdysozoa</taxon>
        <taxon>Nematoda</taxon>
        <taxon>Chromadorea</taxon>
        <taxon>Rhabditida</taxon>
        <taxon>Rhabditina</taxon>
        <taxon>Rhabditomorpha</taxon>
        <taxon>Strongyloidea</taxon>
        <taxon>Ancylostomatidae</taxon>
        <taxon>Ancylostomatinae</taxon>
        <taxon>Ancylostoma</taxon>
    </lineage>
</organism>
<comment type="caution">
    <text evidence="3">The sequence shown here is derived from an EMBL/GenBank/DDBJ whole genome shotgun (WGS) entry which is preliminary data.</text>
</comment>
<dbReference type="AlphaFoldDB" id="A0A016SM84"/>
<evidence type="ECO:0000313" key="4">
    <source>
        <dbReference type="Proteomes" id="UP000024635"/>
    </source>
</evidence>
<proteinExistence type="predicted"/>
<sequence>MIALLLLLLATDLCLGLECYHWNDRHLRKKELNHTERPFVTQCLFQLDFPCDLTNIQKSARYSYTIFAEPLNSCIIGRKNDTNVICTCRNRLCTSDCRHLVEIWKKSKAYDTSTGQAKCMEAYERECYNGKVLIGKTGGLEGKNKRTESPKEQTVLAAKGLNKIEKEQNEPPYEQSKLE</sequence>
<reference evidence="4" key="1">
    <citation type="journal article" date="2015" name="Nat. Genet.">
        <title>The genome and transcriptome of the zoonotic hookworm Ancylostoma ceylanicum identify infection-specific gene families.</title>
        <authorList>
            <person name="Schwarz E.M."/>
            <person name="Hu Y."/>
            <person name="Antoshechkin I."/>
            <person name="Miller M.M."/>
            <person name="Sternberg P.W."/>
            <person name="Aroian R.V."/>
        </authorList>
    </citation>
    <scope>NUCLEOTIDE SEQUENCE</scope>
    <source>
        <strain evidence="4">HY135</strain>
    </source>
</reference>
<feature type="region of interest" description="Disordered" evidence="1">
    <location>
        <begin position="139"/>
        <end position="179"/>
    </location>
</feature>
<gene>
    <name evidence="3" type="primary">Acey_s0202.g1760</name>
    <name evidence="3" type="ORF">Y032_0202g1760</name>
</gene>
<name>A0A016SM84_9BILA</name>
<evidence type="ECO:0008006" key="5">
    <source>
        <dbReference type="Google" id="ProtNLM"/>
    </source>
</evidence>
<dbReference type="EMBL" id="JARK01001538">
    <property type="protein sequence ID" value="EYB91730.1"/>
    <property type="molecule type" value="Genomic_DNA"/>
</dbReference>
<keyword evidence="2" id="KW-0732">Signal</keyword>
<feature type="signal peptide" evidence="2">
    <location>
        <begin position="1"/>
        <end position="16"/>
    </location>
</feature>